<keyword evidence="1 2" id="KW-0378">Hydrolase</keyword>
<dbReference type="NCBIfam" id="TIGR03784">
    <property type="entry name" value="marine_sortase"/>
    <property type="match status" value="1"/>
</dbReference>
<evidence type="ECO:0000313" key="3">
    <source>
        <dbReference type="Proteomes" id="UP001168380"/>
    </source>
</evidence>
<dbReference type="InterPro" id="IPR022445">
    <property type="entry name" value="Sortase_proteobact_type"/>
</dbReference>
<name>A0ABT8TGX1_9GAMM</name>
<protein>
    <submittedName>
        <fullName evidence="2">Class GN sortase</fullName>
        <ecNumber evidence="2">3.4.22.-</ecNumber>
    </submittedName>
</protein>
<dbReference type="Proteomes" id="UP001168380">
    <property type="component" value="Unassembled WGS sequence"/>
</dbReference>
<reference evidence="2" key="1">
    <citation type="submission" date="2023-07" db="EMBL/GenBank/DDBJ databases">
        <title>Gilvimarinus algae sp. nov., isolated from the surface of Kelp.</title>
        <authorList>
            <person name="Sun Y.Y."/>
            <person name="Gong Y."/>
            <person name="Du Z.J."/>
        </authorList>
    </citation>
    <scope>NUCLEOTIDE SEQUENCE</scope>
    <source>
        <strain evidence="2">SDUM040014</strain>
    </source>
</reference>
<dbReference type="Pfam" id="PF04203">
    <property type="entry name" value="Sortase"/>
    <property type="match status" value="1"/>
</dbReference>
<dbReference type="InterPro" id="IPR023365">
    <property type="entry name" value="Sortase_dom-sf"/>
</dbReference>
<dbReference type="EC" id="3.4.22.-" evidence="2"/>
<dbReference type="SUPFAM" id="SSF63817">
    <property type="entry name" value="Sortase"/>
    <property type="match status" value="1"/>
</dbReference>
<gene>
    <name evidence="2" type="ORF">QWI16_14260</name>
</gene>
<dbReference type="CDD" id="cd05828">
    <property type="entry name" value="Sortase_D_1"/>
    <property type="match status" value="1"/>
</dbReference>
<keyword evidence="3" id="KW-1185">Reference proteome</keyword>
<dbReference type="InterPro" id="IPR005754">
    <property type="entry name" value="Sortase"/>
</dbReference>
<dbReference type="Gene3D" id="2.40.260.10">
    <property type="entry name" value="Sortase"/>
    <property type="match status" value="1"/>
</dbReference>
<dbReference type="EMBL" id="JAULRT010000060">
    <property type="protein sequence ID" value="MDO3383342.1"/>
    <property type="molecule type" value="Genomic_DNA"/>
</dbReference>
<comment type="caution">
    <text evidence="2">The sequence shown here is derived from an EMBL/GenBank/DDBJ whole genome shotgun (WGS) entry which is preliminary data.</text>
</comment>
<evidence type="ECO:0000313" key="2">
    <source>
        <dbReference type="EMBL" id="MDO3383342.1"/>
    </source>
</evidence>
<proteinExistence type="predicted"/>
<organism evidence="2 3">
    <name type="scientific">Gilvimarinus algae</name>
    <dbReference type="NCBI Taxonomy" id="3058037"/>
    <lineage>
        <taxon>Bacteria</taxon>
        <taxon>Pseudomonadati</taxon>
        <taxon>Pseudomonadota</taxon>
        <taxon>Gammaproteobacteria</taxon>
        <taxon>Cellvibrionales</taxon>
        <taxon>Cellvibrionaceae</taxon>
        <taxon>Gilvimarinus</taxon>
    </lineage>
</organism>
<accession>A0ABT8TGX1</accession>
<sequence length="217" mass="24357">MSARNSRPLPAGHKGRLWISALLLLVLLWQWGNAFGIELKAQLAQMLIERAWQQKLDAPGLKAAPWPWADTQPVGRLQWLDERGRVQKDLYVLAGAHGEALAFGPGLMADAVGTDQRARVIGGHRDTHFRFLQKLSSGDRLRWQGADGHWRTYVISQRSIADVRTEELWIEPAADALWLVTCYPFNELRAGGPLRYVVRADSLEAVTQQYADAGVRL</sequence>
<dbReference type="InterPro" id="IPR041999">
    <property type="entry name" value="Sortase_D_1"/>
</dbReference>
<dbReference type="NCBIfam" id="TIGR01076">
    <property type="entry name" value="sortase_fam"/>
    <property type="match status" value="1"/>
</dbReference>
<dbReference type="GO" id="GO:0016787">
    <property type="term" value="F:hydrolase activity"/>
    <property type="evidence" value="ECO:0007669"/>
    <property type="project" value="UniProtKB-KW"/>
</dbReference>
<evidence type="ECO:0000256" key="1">
    <source>
        <dbReference type="ARBA" id="ARBA00022801"/>
    </source>
</evidence>
<dbReference type="RefSeq" id="WP_302714111.1">
    <property type="nucleotide sequence ID" value="NZ_JAULRT010000060.1"/>
</dbReference>